<reference evidence="5" key="1">
    <citation type="journal article" date="2020" name="Stud. Mycol.">
        <title>101 Dothideomycetes genomes: a test case for predicting lifestyles and emergence of pathogens.</title>
        <authorList>
            <person name="Haridas S."/>
            <person name="Albert R."/>
            <person name="Binder M."/>
            <person name="Bloem J."/>
            <person name="Labutti K."/>
            <person name="Salamov A."/>
            <person name="Andreopoulos B."/>
            <person name="Baker S."/>
            <person name="Barry K."/>
            <person name="Bills G."/>
            <person name="Bluhm B."/>
            <person name="Cannon C."/>
            <person name="Castanera R."/>
            <person name="Culley D."/>
            <person name="Daum C."/>
            <person name="Ezra D."/>
            <person name="Gonzalez J."/>
            <person name="Henrissat B."/>
            <person name="Kuo A."/>
            <person name="Liang C."/>
            <person name="Lipzen A."/>
            <person name="Lutzoni F."/>
            <person name="Magnuson J."/>
            <person name="Mondo S."/>
            <person name="Nolan M."/>
            <person name="Ohm R."/>
            <person name="Pangilinan J."/>
            <person name="Park H.-J."/>
            <person name="Ramirez L."/>
            <person name="Alfaro M."/>
            <person name="Sun H."/>
            <person name="Tritt A."/>
            <person name="Yoshinaga Y."/>
            <person name="Zwiers L.-H."/>
            <person name="Turgeon B."/>
            <person name="Goodwin S."/>
            <person name="Spatafora J."/>
            <person name="Crous P."/>
            <person name="Grigoriev I."/>
        </authorList>
    </citation>
    <scope>NUCLEOTIDE SEQUENCE</scope>
    <source>
        <strain evidence="5">CBS 175.79</strain>
    </source>
</reference>
<comment type="similarity">
    <text evidence="1">Belongs to the isochorismatase family.</text>
</comment>
<feature type="region of interest" description="Disordered" evidence="3">
    <location>
        <begin position="1"/>
        <end position="20"/>
    </location>
</feature>
<dbReference type="PANTHER" id="PTHR43540:SF9">
    <property type="entry name" value="FAMILY HYDROLASE, PUTATIVE (AFU_ORTHOLOGUE AFUA_2G08700)-RELATED"/>
    <property type="match status" value="1"/>
</dbReference>
<dbReference type="Pfam" id="PF00857">
    <property type="entry name" value="Isochorismatase"/>
    <property type="match status" value="1"/>
</dbReference>
<feature type="region of interest" description="Disordered" evidence="3">
    <location>
        <begin position="81"/>
        <end position="101"/>
    </location>
</feature>
<protein>
    <submittedName>
        <fullName evidence="5">Isochorismatase hydrolase</fullName>
    </submittedName>
</protein>
<feature type="domain" description="Isochorismatase-like" evidence="4">
    <location>
        <begin position="28"/>
        <end position="211"/>
    </location>
</feature>
<keyword evidence="2 5" id="KW-0378">Hydrolase</keyword>
<dbReference type="SUPFAM" id="SSF52499">
    <property type="entry name" value="Isochorismatase-like hydrolases"/>
    <property type="match status" value="1"/>
</dbReference>
<dbReference type="OrthoDB" id="167809at2759"/>
<dbReference type="Proteomes" id="UP000799778">
    <property type="component" value="Unassembled WGS sequence"/>
</dbReference>
<dbReference type="GO" id="GO:0016787">
    <property type="term" value="F:hydrolase activity"/>
    <property type="evidence" value="ECO:0007669"/>
    <property type="project" value="UniProtKB-KW"/>
</dbReference>
<sequence length="230" mass="25053">MHTPPTPHLSTSHPYPWPHDSSLHPSTTALLILDMQRDTLTSRPRYRDIIPPIVSLLSTFRRAGFPVFHARRGHARHLSTVSARDYHRSKATTPAEEEGRGAGNWGRWMVRGQRGHDIVSELCPLPNEPVVDRAGVGAFGGASELEGGLRGWGVRNLVVCGVSVEGAVNSTVREASERGFDCLVVEDAVEGASDELRWWGLEAIRAEGGVFGVTAECCEVIAAVETWTNA</sequence>
<organism evidence="5 6">
    <name type="scientific">Aaosphaeria arxii CBS 175.79</name>
    <dbReference type="NCBI Taxonomy" id="1450172"/>
    <lineage>
        <taxon>Eukaryota</taxon>
        <taxon>Fungi</taxon>
        <taxon>Dikarya</taxon>
        <taxon>Ascomycota</taxon>
        <taxon>Pezizomycotina</taxon>
        <taxon>Dothideomycetes</taxon>
        <taxon>Pleosporomycetidae</taxon>
        <taxon>Pleosporales</taxon>
        <taxon>Pleosporales incertae sedis</taxon>
        <taxon>Aaosphaeria</taxon>
    </lineage>
</organism>
<dbReference type="AlphaFoldDB" id="A0A6A5XQL8"/>
<dbReference type="CDD" id="cd00431">
    <property type="entry name" value="cysteine_hydrolases"/>
    <property type="match status" value="1"/>
</dbReference>
<evidence type="ECO:0000256" key="3">
    <source>
        <dbReference type="SAM" id="MobiDB-lite"/>
    </source>
</evidence>
<dbReference type="Gene3D" id="3.40.50.850">
    <property type="entry name" value="Isochorismatase-like"/>
    <property type="match status" value="1"/>
</dbReference>
<proteinExistence type="inferred from homology"/>
<evidence type="ECO:0000259" key="4">
    <source>
        <dbReference type="Pfam" id="PF00857"/>
    </source>
</evidence>
<gene>
    <name evidence="5" type="ORF">BU24DRAFT_216986</name>
</gene>
<dbReference type="InterPro" id="IPR050272">
    <property type="entry name" value="Isochorismatase-like_hydrls"/>
</dbReference>
<dbReference type="GeneID" id="54279408"/>
<dbReference type="EMBL" id="ML978070">
    <property type="protein sequence ID" value="KAF2014594.1"/>
    <property type="molecule type" value="Genomic_DNA"/>
</dbReference>
<accession>A0A6A5XQL8</accession>
<keyword evidence="6" id="KW-1185">Reference proteome</keyword>
<dbReference type="InterPro" id="IPR000868">
    <property type="entry name" value="Isochorismatase-like_dom"/>
</dbReference>
<evidence type="ECO:0000313" key="5">
    <source>
        <dbReference type="EMBL" id="KAF2014594.1"/>
    </source>
</evidence>
<dbReference type="InterPro" id="IPR036380">
    <property type="entry name" value="Isochorismatase-like_sf"/>
</dbReference>
<evidence type="ECO:0000313" key="6">
    <source>
        <dbReference type="Proteomes" id="UP000799778"/>
    </source>
</evidence>
<evidence type="ECO:0000256" key="1">
    <source>
        <dbReference type="ARBA" id="ARBA00006336"/>
    </source>
</evidence>
<dbReference type="PANTHER" id="PTHR43540">
    <property type="entry name" value="PEROXYUREIDOACRYLATE/UREIDOACRYLATE AMIDOHYDROLASE-RELATED"/>
    <property type="match status" value="1"/>
</dbReference>
<evidence type="ECO:0000256" key="2">
    <source>
        <dbReference type="ARBA" id="ARBA00022801"/>
    </source>
</evidence>
<name>A0A6A5XQL8_9PLEO</name>
<dbReference type="RefSeq" id="XP_033382933.1">
    <property type="nucleotide sequence ID" value="XM_033522011.1"/>
</dbReference>